<evidence type="ECO:0000313" key="25">
    <source>
        <dbReference type="Proteomes" id="UP000733744"/>
    </source>
</evidence>
<dbReference type="PANTHER" id="PTHR11136:SF0">
    <property type="entry name" value="DIHYDROFOLATE SYNTHETASE-RELATED"/>
    <property type="match status" value="1"/>
</dbReference>
<comment type="catalytic activity">
    <reaction evidence="18">
        <text>10-formyltetrahydrofolyl-(gamma-L-Glu)(n) + L-glutamate + ATP = 10-formyltetrahydrofolyl-(gamma-L-Glu)(n+1) + ADP + phosphate + H(+)</text>
        <dbReference type="Rhea" id="RHEA:51904"/>
        <dbReference type="Rhea" id="RHEA-COMP:13088"/>
        <dbReference type="Rhea" id="RHEA-COMP:14300"/>
        <dbReference type="ChEBI" id="CHEBI:15378"/>
        <dbReference type="ChEBI" id="CHEBI:29985"/>
        <dbReference type="ChEBI" id="CHEBI:30616"/>
        <dbReference type="ChEBI" id="CHEBI:43474"/>
        <dbReference type="ChEBI" id="CHEBI:134413"/>
        <dbReference type="ChEBI" id="CHEBI:456216"/>
        <dbReference type="EC" id="6.3.2.17"/>
    </reaction>
</comment>
<evidence type="ECO:0000256" key="7">
    <source>
        <dbReference type="ARBA" id="ARBA00019357"/>
    </source>
</evidence>
<protein>
    <recommendedName>
        <fullName evidence="7">Dihydrofolate synthase/folylpolyglutamate synthase</fullName>
        <ecNumber evidence="5">6.3.2.12</ecNumber>
        <ecNumber evidence="6">6.3.2.17</ecNumber>
    </recommendedName>
    <alternativeName>
        <fullName evidence="16">Folylpoly-gamma-glutamate synthetase-dihydrofolate synthetase</fullName>
    </alternativeName>
    <alternativeName>
        <fullName evidence="14">Folylpolyglutamate synthetase</fullName>
    </alternativeName>
    <alternativeName>
        <fullName evidence="15">Tetrahydrofolylpolyglutamate synthase</fullName>
    </alternativeName>
</protein>
<keyword evidence="9" id="KW-0479">Metal-binding</keyword>
<comment type="catalytic activity">
    <reaction evidence="17">
        <text>(6S)-5,6,7,8-tetrahydrofolyl-(gamma-L-Glu)(n) + L-glutamate + ATP = (6S)-5,6,7,8-tetrahydrofolyl-(gamma-L-Glu)(n+1) + ADP + phosphate + H(+)</text>
        <dbReference type="Rhea" id="RHEA:10580"/>
        <dbReference type="Rhea" id="RHEA-COMP:14738"/>
        <dbReference type="Rhea" id="RHEA-COMP:14740"/>
        <dbReference type="ChEBI" id="CHEBI:15378"/>
        <dbReference type="ChEBI" id="CHEBI:29985"/>
        <dbReference type="ChEBI" id="CHEBI:30616"/>
        <dbReference type="ChEBI" id="CHEBI:43474"/>
        <dbReference type="ChEBI" id="CHEBI:141005"/>
        <dbReference type="ChEBI" id="CHEBI:456216"/>
        <dbReference type="EC" id="6.3.2.17"/>
    </reaction>
</comment>
<keyword evidence="25" id="KW-1185">Reference proteome</keyword>
<evidence type="ECO:0000256" key="12">
    <source>
        <dbReference type="ARBA" id="ARBA00022842"/>
    </source>
</evidence>
<dbReference type="Gene3D" id="3.90.190.20">
    <property type="entry name" value="Mur ligase, C-terminal domain"/>
    <property type="match status" value="1"/>
</dbReference>
<dbReference type="EC" id="6.3.2.17" evidence="6"/>
<evidence type="ECO:0000256" key="14">
    <source>
        <dbReference type="ARBA" id="ARBA00030048"/>
    </source>
</evidence>
<evidence type="ECO:0000256" key="15">
    <source>
        <dbReference type="ARBA" id="ARBA00030592"/>
    </source>
</evidence>
<evidence type="ECO:0000256" key="17">
    <source>
        <dbReference type="ARBA" id="ARBA00047493"/>
    </source>
</evidence>
<evidence type="ECO:0000256" key="10">
    <source>
        <dbReference type="ARBA" id="ARBA00022741"/>
    </source>
</evidence>
<evidence type="ECO:0000256" key="9">
    <source>
        <dbReference type="ARBA" id="ARBA00022723"/>
    </source>
</evidence>
<comment type="caution">
    <text evidence="24">The sequence shown here is derived from an EMBL/GenBank/DDBJ whole genome shotgun (WGS) entry which is preliminary data.</text>
</comment>
<keyword evidence="11 21" id="KW-0067">ATP-binding</keyword>
<dbReference type="InterPro" id="IPR036615">
    <property type="entry name" value="Mur_ligase_C_dom_sf"/>
</dbReference>
<dbReference type="NCBIfam" id="NF008101">
    <property type="entry name" value="PRK10846.1"/>
    <property type="match status" value="1"/>
</dbReference>
<keyword evidence="8 21" id="KW-0436">Ligase</keyword>
<dbReference type="Pfam" id="PF02875">
    <property type="entry name" value="Mur_ligase_C"/>
    <property type="match status" value="1"/>
</dbReference>
<dbReference type="Proteomes" id="UP000733744">
    <property type="component" value="Unassembled WGS sequence"/>
</dbReference>
<evidence type="ECO:0000256" key="16">
    <source>
        <dbReference type="ARBA" id="ARBA00032510"/>
    </source>
</evidence>
<comment type="catalytic activity">
    <reaction evidence="19">
        <text>(6R)-5,10-methylenetetrahydrofolyl-(gamma-L-Glu)(n) + L-glutamate + ATP = (6R)-5,10-methylenetetrahydrofolyl-(gamma-L-Glu)(n+1) + ADP + phosphate + H(+)</text>
        <dbReference type="Rhea" id="RHEA:51912"/>
        <dbReference type="Rhea" id="RHEA-COMP:13257"/>
        <dbReference type="Rhea" id="RHEA-COMP:13258"/>
        <dbReference type="ChEBI" id="CHEBI:15378"/>
        <dbReference type="ChEBI" id="CHEBI:29985"/>
        <dbReference type="ChEBI" id="CHEBI:30616"/>
        <dbReference type="ChEBI" id="CHEBI:43474"/>
        <dbReference type="ChEBI" id="CHEBI:136572"/>
        <dbReference type="ChEBI" id="CHEBI:456216"/>
        <dbReference type="EC" id="6.3.2.17"/>
    </reaction>
</comment>
<dbReference type="NCBIfam" id="TIGR01499">
    <property type="entry name" value="folC"/>
    <property type="match status" value="1"/>
</dbReference>
<evidence type="ECO:0000256" key="19">
    <source>
        <dbReference type="ARBA" id="ARBA00049035"/>
    </source>
</evidence>
<feature type="domain" description="Mur ligase C-terminal" evidence="22">
    <location>
        <begin position="288"/>
        <end position="410"/>
    </location>
</feature>
<dbReference type="PIRSF" id="PIRSF001563">
    <property type="entry name" value="Folylpolyglu_synth"/>
    <property type="match status" value="1"/>
</dbReference>
<comment type="catalytic activity">
    <reaction evidence="20">
        <text>7,8-dihydropteroate + L-glutamate + ATP = 7,8-dihydrofolate + ADP + phosphate + H(+)</text>
        <dbReference type="Rhea" id="RHEA:23584"/>
        <dbReference type="ChEBI" id="CHEBI:15378"/>
        <dbReference type="ChEBI" id="CHEBI:17839"/>
        <dbReference type="ChEBI" id="CHEBI:29985"/>
        <dbReference type="ChEBI" id="CHEBI:30616"/>
        <dbReference type="ChEBI" id="CHEBI:43474"/>
        <dbReference type="ChEBI" id="CHEBI:57451"/>
        <dbReference type="ChEBI" id="CHEBI:456216"/>
        <dbReference type="EC" id="6.3.2.12"/>
    </reaction>
</comment>
<dbReference type="SUPFAM" id="SSF53623">
    <property type="entry name" value="MurD-like peptide ligases, catalytic domain"/>
    <property type="match status" value="1"/>
</dbReference>
<accession>A0ABY3C682</accession>
<evidence type="ECO:0000256" key="20">
    <source>
        <dbReference type="ARBA" id="ARBA00049161"/>
    </source>
</evidence>
<evidence type="ECO:0000256" key="13">
    <source>
        <dbReference type="ARBA" id="ARBA00022909"/>
    </source>
</evidence>
<dbReference type="InterPro" id="IPR004101">
    <property type="entry name" value="Mur_ligase_C"/>
</dbReference>
<dbReference type="GO" id="GO:0004326">
    <property type="term" value="F:tetrahydrofolylpolyglutamate synthase activity"/>
    <property type="evidence" value="ECO:0007669"/>
    <property type="project" value="UniProtKB-EC"/>
</dbReference>
<dbReference type="EMBL" id="RYFG02000116">
    <property type="protein sequence ID" value="TRW90745.1"/>
    <property type="molecule type" value="Genomic_DNA"/>
</dbReference>
<proteinExistence type="inferred from homology"/>
<dbReference type="Pfam" id="PF08245">
    <property type="entry name" value="Mur_ligase_M"/>
    <property type="match status" value="1"/>
</dbReference>
<comment type="pathway">
    <text evidence="3">Cofactor biosynthesis; tetrahydrofolylpolyglutamate biosynthesis.</text>
</comment>
<dbReference type="EC" id="6.3.2.12" evidence="5"/>
<name>A0ABY3C682_9GAMM</name>
<sequence>MTGFDSLQDWLKWQESSHPLLIDLGLERAAQVFHALNPDYVKPPTITVAGTNGKGSTIAYLESIYTAQGYRVGAYTSPHILKYNERIKINGKPVSDDEICKAFTRIESVRGNTSLSYFEFGTLAALDIFRRADVDVQLLEVGLGGRLDAVNIIDPDAAIITSISIDHIEWLGGTREAIGREKAGIFRAATPAIIGDPEPPQSLIQSAVERHALLYRIGKDFGYKKHSTGWDWFFSDRQILQLPEPGLKGEHQYRNASSVILAVTQMAETLPVTEASIKQGLKSVHLAGRFQLIDGEVPVLLDVGHNPQAVRTLADYITTVFPGRRIHAVFSMMKDKDIAGVLEIMNHVVYDWFFAPLANPRAASESVMREIFSQSSVTNVAFGFNSFNEAFSAAKKQSREGDLLLVFGSFFLVSECLVEFENK</sequence>
<reference evidence="24 25" key="1">
    <citation type="journal article" date="2019" name="Antonie Van Leeuwenhoek">
        <title>Description of 'Ca. Methylobacter oryzae' KRF1, a novel species from the environmentally important Methylobacter clade 2.</title>
        <authorList>
            <person name="Khatri K."/>
            <person name="Mohite J.A."/>
            <person name="Pandit P.S."/>
            <person name="Bahulikar R."/>
            <person name="Rahalkar M.C."/>
        </authorList>
    </citation>
    <scope>NUCLEOTIDE SEQUENCE [LARGE SCALE GENOMIC DNA]</scope>
    <source>
        <strain evidence="24 25">KRF1</strain>
    </source>
</reference>
<comment type="pathway">
    <text evidence="2">Cofactor biosynthesis; tetrahydrofolate biosynthesis; 7,8-dihydrofolate from 2-amino-4-hydroxy-6-hydroxymethyl-7,8-dihydropteridine diphosphate and 4-aminobenzoate: step 2/2.</text>
</comment>
<dbReference type="InterPro" id="IPR036565">
    <property type="entry name" value="Mur-like_cat_sf"/>
</dbReference>
<evidence type="ECO:0000259" key="22">
    <source>
        <dbReference type="Pfam" id="PF02875"/>
    </source>
</evidence>
<evidence type="ECO:0000256" key="4">
    <source>
        <dbReference type="ARBA" id="ARBA00008276"/>
    </source>
</evidence>
<evidence type="ECO:0000256" key="8">
    <source>
        <dbReference type="ARBA" id="ARBA00022598"/>
    </source>
</evidence>
<organism evidence="24 25">
    <name type="scientific">Candidatus Methylobacter oryzae</name>
    <dbReference type="NCBI Taxonomy" id="2497749"/>
    <lineage>
        <taxon>Bacteria</taxon>
        <taxon>Pseudomonadati</taxon>
        <taxon>Pseudomonadota</taxon>
        <taxon>Gammaproteobacteria</taxon>
        <taxon>Methylococcales</taxon>
        <taxon>Methylococcaceae</taxon>
        <taxon>Methylobacter</taxon>
    </lineage>
</organism>
<evidence type="ECO:0000313" key="24">
    <source>
        <dbReference type="EMBL" id="TRW90745.1"/>
    </source>
</evidence>
<evidence type="ECO:0000259" key="23">
    <source>
        <dbReference type="Pfam" id="PF08245"/>
    </source>
</evidence>
<evidence type="ECO:0000256" key="18">
    <source>
        <dbReference type="ARBA" id="ARBA00047808"/>
    </source>
</evidence>
<dbReference type="SUPFAM" id="SSF53244">
    <property type="entry name" value="MurD-like peptide ligases, peptide-binding domain"/>
    <property type="match status" value="1"/>
</dbReference>
<dbReference type="RefSeq" id="WP_127027433.1">
    <property type="nucleotide sequence ID" value="NZ_RYFG02000116.1"/>
</dbReference>
<keyword evidence="13" id="KW-0289">Folate biosynthesis</keyword>
<gene>
    <name evidence="24" type="primary">folC</name>
    <name evidence="24" type="ORF">EKO24_018280</name>
</gene>
<dbReference type="GO" id="GO:0008841">
    <property type="term" value="F:dihydrofolate synthase activity"/>
    <property type="evidence" value="ECO:0007669"/>
    <property type="project" value="UniProtKB-EC"/>
</dbReference>
<keyword evidence="10 21" id="KW-0547">Nucleotide-binding</keyword>
<dbReference type="InterPro" id="IPR013221">
    <property type="entry name" value="Mur_ligase_cen"/>
</dbReference>
<evidence type="ECO:0000256" key="3">
    <source>
        <dbReference type="ARBA" id="ARBA00005150"/>
    </source>
</evidence>
<dbReference type="Gene3D" id="3.40.1190.10">
    <property type="entry name" value="Mur-like, catalytic domain"/>
    <property type="match status" value="1"/>
</dbReference>
<dbReference type="InterPro" id="IPR001645">
    <property type="entry name" value="Folylpolyglutamate_synth"/>
</dbReference>
<comment type="function">
    <text evidence="1">Functions in two distinct reactions of the de novo folate biosynthetic pathway. Catalyzes the addition of a glutamate residue to dihydropteroate (7,8-dihydropteroate or H2Pte) to form dihydrofolate (7,8-dihydrofolate monoglutamate or H2Pte-Glu). Also catalyzes successive additions of L-glutamate to tetrahydrofolate or 10-formyltetrahydrofolate or 5,10-methylenetetrahydrofolate, leading to folylpolyglutamate derivatives.</text>
</comment>
<evidence type="ECO:0000256" key="1">
    <source>
        <dbReference type="ARBA" id="ARBA00002714"/>
    </source>
</evidence>
<feature type="domain" description="Mur ligase central" evidence="23">
    <location>
        <begin position="48"/>
        <end position="262"/>
    </location>
</feature>
<keyword evidence="12" id="KW-0460">Magnesium</keyword>
<evidence type="ECO:0000256" key="11">
    <source>
        <dbReference type="ARBA" id="ARBA00022840"/>
    </source>
</evidence>
<evidence type="ECO:0000256" key="2">
    <source>
        <dbReference type="ARBA" id="ARBA00004799"/>
    </source>
</evidence>
<evidence type="ECO:0000256" key="21">
    <source>
        <dbReference type="PIRNR" id="PIRNR001563"/>
    </source>
</evidence>
<dbReference type="PANTHER" id="PTHR11136">
    <property type="entry name" value="FOLYLPOLYGLUTAMATE SYNTHASE-RELATED"/>
    <property type="match status" value="1"/>
</dbReference>
<evidence type="ECO:0000256" key="5">
    <source>
        <dbReference type="ARBA" id="ARBA00013023"/>
    </source>
</evidence>
<evidence type="ECO:0000256" key="6">
    <source>
        <dbReference type="ARBA" id="ARBA00013025"/>
    </source>
</evidence>
<comment type="similarity">
    <text evidence="4 21">Belongs to the folylpolyglutamate synthase family.</text>
</comment>